<sequence>MRVSEGAAALPEKEIRVRALDLPKTRASAGHGPMESLWVHPGTLWLAGEAKSRLSWGSYLRFAKGAETVSLRKVRNSAAGSGWVIAIEERPELIITVASCIGELGWAAALGRRCWVYSPPVSWSGGPWKERRRAWDLRTGRLSPVQDLERAAETPESGSAGLRVLRG</sequence>
<proteinExistence type="predicted"/>
<evidence type="ECO:0000313" key="1">
    <source>
        <dbReference type="EMBL" id="KAI4310468.1"/>
    </source>
</evidence>
<organism evidence="1 2">
    <name type="scientific">Melastoma candidum</name>
    <dbReference type="NCBI Taxonomy" id="119954"/>
    <lineage>
        <taxon>Eukaryota</taxon>
        <taxon>Viridiplantae</taxon>
        <taxon>Streptophyta</taxon>
        <taxon>Embryophyta</taxon>
        <taxon>Tracheophyta</taxon>
        <taxon>Spermatophyta</taxon>
        <taxon>Magnoliopsida</taxon>
        <taxon>eudicotyledons</taxon>
        <taxon>Gunneridae</taxon>
        <taxon>Pentapetalae</taxon>
        <taxon>rosids</taxon>
        <taxon>malvids</taxon>
        <taxon>Myrtales</taxon>
        <taxon>Melastomataceae</taxon>
        <taxon>Melastomatoideae</taxon>
        <taxon>Melastomateae</taxon>
        <taxon>Melastoma</taxon>
    </lineage>
</organism>
<name>A0ACB9LGX7_9MYRT</name>
<gene>
    <name evidence="1" type="ORF">MLD38_035445</name>
</gene>
<comment type="caution">
    <text evidence="1">The sequence shown here is derived from an EMBL/GenBank/DDBJ whole genome shotgun (WGS) entry which is preliminary data.</text>
</comment>
<protein>
    <submittedName>
        <fullName evidence="1">Uncharacterized protein</fullName>
    </submittedName>
</protein>
<reference evidence="2" key="1">
    <citation type="journal article" date="2023" name="Front. Plant Sci.">
        <title>Chromosomal-level genome assembly of Melastoma candidum provides insights into trichome evolution.</title>
        <authorList>
            <person name="Zhong Y."/>
            <person name="Wu W."/>
            <person name="Sun C."/>
            <person name="Zou P."/>
            <person name="Liu Y."/>
            <person name="Dai S."/>
            <person name="Zhou R."/>
        </authorList>
    </citation>
    <scope>NUCLEOTIDE SEQUENCE [LARGE SCALE GENOMIC DNA]</scope>
</reference>
<keyword evidence="2" id="KW-1185">Reference proteome</keyword>
<accession>A0ACB9LGX7</accession>
<evidence type="ECO:0000313" key="2">
    <source>
        <dbReference type="Proteomes" id="UP001057402"/>
    </source>
</evidence>
<dbReference type="EMBL" id="CM042890">
    <property type="protein sequence ID" value="KAI4310468.1"/>
    <property type="molecule type" value="Genomic_DNA"/>
</dbReference>
<dbReference type="Proteomes" id="UP001057402">
    <property type="component" value="Chromosome 11"/>
</dbReference>